<evidence type="ECO:0000256" key="1">
    <source>
        <dbReference type="ARBA" id="ARBA00004496"/>
    </source>
</evidence>
<gene>
    <name evidence="8" type="primary">tilS</name>
    <name evidence="11" type="ORF">BegalDRAFT_1687</name>
</gene>
<dbReference type="EMBL" id="JH600070">
    <property type="protein sequence ID" value="EIJ42565.1"/>
    <property type="molecule type" value="Genomic_DNA"/>
</dbReference>
<dbReference type="SUPFAM" id="SSF56037">
    <property type="entry name" value="PheT/TilS domain"/>
    <property type="match status" value="1"/>
</dbReference>
<dbReference type="GO" id="GO:0005524">
    <property type="term" value="F:ATP binding"/>
    <property type="evidence" value="ECO:0007669"/>
    <property type="project" value="UniProtKB-UniRule"/>
</dbReference>
<evidence type="ECO:0000256" key="3">
    <source>
        <dbReference type="ARBA" id="ARBA00022598"/>
    </source>
</evidence>
<dbReference type="HAMAP" id="MF_01161">
    <property type="entry name" value="tRNA_Ile_lys_synt"/>
    <property type="match status" value="1"/>
</dbReference>
<dbReference type="RefSeq" id="WP_002685625.1">
    <property type="nucleotide sequence ID" value="NZ_JH600070.1"/>
</dbReference>
<evidence type="ECO:0000256" key="7">
    <source>
        <dbReference type="ARBA" id="ARBA00048539"/>
    </source>
</evidence>
<dbReference type="Pfam" id="PF01171">
    <property type="entry name" value="ATP_bind_3"/>
    <property type="match status" value="1"/>
</dbReference>
<dbReference type="PANTHER" id="PTHR43033">
    <property type="entry name" value="TRNA(ILE)-LYSIDINE SYNTHASE-RELATED"/>
    <property type="match status" value="1"/>
</dbReference>
<reference evidence="11 12" key="1">
    <citation type="submission" date="2011-11" db="EMBL/GenBank/DDBJ databases">
        <title>Improved High-Quality Draft sequence of Beggiatoa alba B18lD.</title>
        <authorList>
            <consortium name="US DOE Joint Genome Institute"/>
            <person name="Lucas S."/>
            <person name="Han J."/>
            <person name="Lapidus A."/>
            <person name="Cheng J.-F."/>
            <person name="Goodwin L."/>
            <person name="Pitluck S."/>
            <person name="Peters L."/>
            <person name="Mikhailova N."/>
            <person name="Held B."/>
            <person name="Detter J.C."/>
            <person name="Han C."/>
            <person name="Tapia R."/>
            <person name="Land M."/>
            <person name="Hauser L."/>
            <person name="Kyrpides N."/>
            <person name="Ivanova N."/>
            <person name="Pagani I."/>
            <person name="Samuel K."/>
            <person name="Teske A."/>
            <person name="Mueller J."/>
            <person name="Woyke T."/>
        </authorList>
    </citation>
    <scope>NUCLEOTIDE SEQUENCE [LARGE SCALE GENOMIC DNA]</scope>
    <source>
        <strain evidence="11 12">B18LD</strain>
    </source>
</reference>
<dbReference type="GO" id="GO:0005737">
    <property type="term" value="C:cytoplasm"/>
    <property type="evidence" value="ECO:0007669"/>
    <property type="project" value="UniProtKB-SubCell"/>
</dbReference>
<dbReference type="Gene3D" id="3.40.50.620">
    <property type="entry name" value="HUPs"/>
    <property type="match status" value="1"/>
</dbReference>
<dbReference type="Gene3D" id="1.20.59.20">
    <property type="match status" value="1"/>
</dbReference>
<feature type="coiled-coil region" evidence="9">
    <location>
        <begin position="217"/>
        <end position="244"/>
    </location>
</feature>
<accession>I3CG22</accession>
<dbReference type="Pfam" id="PF11734">
    <property type="entry name" value="TilS_C"/>
    <property type="match status" value="1"/>
</dbReference>
<evidence type="ECO:0000313" key="12">
    <source>
        <dbReference type="Proteomes" id="UP000005744"/>
    </source>
</evidence>
<dbReference type="PANTHER" id="PTHR43033:SF1">
    <property type="entry name" value="TRNA(ILE)-LYSIDINE SYNTHASE-RELATED"/>
    <property type="match status" value="1"/>
</dbReference>
<comment type="domain">
    <text evidence="8">The N-terminal region contains the highly conserved SGGXDS motif, predicted to be a P-loop motif involved in ATP binding.</text>
</comment>
<dbReference type="OrthoDB" id="9807403at2"/>
<sequence length="440" mass="50103">MLDPADDPFLTRLASRLQTQRAKSCWWVAYSGGLDSTVLLHALARLRPHFPDVTLRAIHIHHGLQADADSWAKHCQVTCLALKIPCTVSYAQVQVPKGESLEACAREARYHLFSQHLQANDLLIIAQHADDQAETVLLQLFRGAGTTGLAAMAMLSPFAQATLFRPLLDTPRATLQTWANQQQLHYINDPSNNDTRFTRNFLRHEIIPRLQQRWANINQTLCRVAQHQAEADTLLQELAQTDLNNCQTNQKNQLNINALTCLSPARQRNLLRYWLQQLQFTPPSTAQLAQILETLLPAKIDAQPLVQWQGVEIRRYQNILYALPPLPIKPAHYQQTWLPPAFLTLPLGYLRIKPVLGQGIKPTDIFKVQLRQGGETCQLRGLRRELKTLLQTAHMPAWLRPFLPLIYVNEKLAFIPHLGVCDGFQVSEQEEGWIIEWVIE</sequence>
<comment type="catalytic activity">
    <reaction evidence="7 8">
        <text>cytidine(34) in tRNA(Ile2) + L-lysine + ATP = lysidine(34) in tRNA(Ile2) + AMP + diphosphate + H(+)</text>
        <dbReference type="Rhea" id="RHEA:43744"/>
        <dbReference type="Rhea" id="RHEA-COMP:10625"/>
        <dbReference type="Rhea" id="RHEA-COMP:10670"/>
        <dbReference type="ChEBI" id="CHEBI:15378"/>
        <dbReference type="ChEBI" id="CHEBI:30616"/>
        <dbReference type="ChEBI" id="CHEBI:32551"/>
        <dbReference type="ChEBI" id="CHEBI:33019"/>
        <dbReference type="ChEBI" id="CHEBI:82748"/>
        <dbReference type="ChEBI" id="CHEBI:83665"/>
        <dbReference type="ChEBI" id="CHEBI:456215"/>
        <dbReference type="EC" id="6.3.4.19"/>
    </reaction>
</comment>
<dbReference type="InterPro" id="IPR012796">
    <property type="entry name" value="Lysidine-tRNA-synth_C"/>
</dbReference>
<dbReference type="NCBIfam" id="TIGR02433">
    <property type="entry name" value="lysidine_TilS_C"/>
    <property type="match status" value="1"/>
</dbReference>
<keyword evidence="2 8" id="KW-0963">Cytoplasm</keyword>
<evidence type="ECO:0000256" key="9">
    <source>
        <dbReference type="SAM" id="Coils"/>
    </source>
</evidence>
<evidence type="ECO:0000256" key="4">
    <source>
        <dbReference type="ARBA" id="ARBA00022694"/>
    </source>
</evidence>
<dbReference type="InterPro" id="IPR015262">
    <property type="entry name" value="tRNA_Ile_lys_synt_subst-bd"/>
</dbReference>
<dbReference type="GO" id="GO:0006400">
    <property type="term" value="P:tRNA modification"/>
    <property type="evidence" value="ECO:0007669"/>
    <property type="project" value="UniProtKB-UniRule"/>
</dbReference>
<feature type="binding site" evidence="8">
    <location>
        <begin position="31"/>
        <end position="36"/>
    </location>
    <ligand>
        <name>ATP</name>
        <dbReference type="ChEBI" id="CHEBI:30616"/>
    </ligand>
</feature>
<keyword evidence="12" id="KW-1185">Reference proteome</keyword>
<dbReference type="InterPro" id="IPR014729">
    <property type="entry name" value="Rossmann-like_a/b/a_fold"/>
</dbReference>
<dbReference type="NCBIfam" id="TIGR02432">
    <property type="entry name" value="lysidine_TilS_N"/>
    <property type="match status" value="1"/>
</dbReference>
<comment type="similarity">
    <text evidence="8">Belongs to the tRNA(Ile)-lysidine synthase family.</text>
</comment>
<dbReference type="SUPFAM" id="SSF52402">
    <property type="entry name" value="Adenine nucleotide alpha hydrolases-like"/>
    <property type="match status" value="1"/>
</dbReference>
<dbReference type="HOGENOM" id="CLU_018869_2_0_6"/>
<evidence type="ECO:0000256" key="2">
    <source>
        <dbReference type="ARBA" id="ARBA00022490"/>
    </source>
</evidence>
<dbReference type="SMART" id="SM00977">
    <property type="entry name" value="TilS_C"/>
    <property type="match status" value="1"/>
</dbReference>
<keyword evidence="6 8" id="KW-0067">ATP-binding</keyword>
<dbReference type="STRING" id="395493.BegalDRAFT_1687"/>
<feature type="domain" description="Lysidine-tRNA(Ile) synthetase C-terminal" evidence="10">
    <location>
        <begin position="366"/>
        <end position="437"/>
    </location>
</feature>
<dbReference type="InterPro" id="IPR012094">
    <property type="entry name" value="tRNA_Ile_lys_synt"/>
</dbReference>
<keyword evidence="3 8" id="KW-0436">Ligase</keyword>
<keyword evidence="5 8" id="KW-0547">Nucleotide-binding</keyword>
<keyword evidence="9" id="KW-0175">Coiled coil</keyword>
<dbReference type="InterPro" id="IPR011063">
    <property type="entry name" value="TilS/TtcA_N"/>
</dbReference>
<name>I3CG22_9GAMM</name>
<proteinExistence type="inferred from homology"/>
<dbReference type="Proteomes" id="UP000005744">
    <property type="component" value="Unassembled WGS sequence"/>
</dbReference>
<evidence type="ECO:0000256" key="5">
    <source>
        <dbReference type="ARBA" id="ARBA00022741"/>
    </source>
</evidence>
<dbReference type="EC" id="6.3.4.19" evidence="8"/>
<dbReference type="Pfam" id="PF09179">
    <property type="entry name" value="TilS"/>
    <property type="match status" value="1"/>
</dbReference>
<dbReference type="GO" id="GO:0032267">
    <property type="term" value="F:tRNA(Ile)-lysidine synthase activity"/>
    <property type="evidence" value="ECO:0007669"/>
    <property type="project" value="UniProtKB-EC"/>
</dbReference>
<protein>
    <recommendedName>
        <fullName evidence="8">tRNA(Ile)-lysidine synthase</fullName>
        <ecNumber evidence="8">6.3.4.19</ecNumber>
    </recommendedName>
    <alternativeName>
        <fullName evidence="8">tRNA(Ile)-2-lysyl-cytidine synthase</fullName>
    </alternativeName>
    <alternativeName>
        <fullName evidence="8">tRNA(Ile)-lysidine synthetase</fullName>
    </alternativeName>
</protein>
<evidence type="ECO:0000313" key="11">
    <source>
        <dbReference type="EMBL" id="EIJ42565.1"/>
    </source>
</evidence>
<comment type="subcellular location">
    <subcellularLocation>
        <location evidence="1 8">Cytoplasm</location>
    </subcellularLocation>
</comment>
<evidence type="ECO:0000256" key="8">
    <source>
        <dbReference type="HAMAP-Rule" id="MF_01161"/>
    </source>
</evidence>
<dbReference type="AlphaFoldDB" id="I3CG22"/>
<keyword evidence="4 8" id="KW-0819">tRNA processing</keyword>
<dbReference type="eggNOG" id="COG0037">
    <property type="taxonomic scope" value="Bacteria"/>
</dbReference>
<dbReference type="InterPro" id="IPR012795">
    <property type="entry name" value="tRNA_Ile_lys_synt_N"/>
</dbReference>
<evidence type="ECO:0000259" key="10">
    <source>
        <dbReference type="SMART" id="SM00977"/>
    </source>
</evidence>
<dbReference type="CDD" id="cd01992">
    <property type="entry name" value="TilS_N"/>
    <property type="match status" value="1"/>
</dbReference>
<evidence type="ECO:0000256" key="6">
    <source>
        <dbReference type="ARBA" id="ARBA00022840"/>
    </source>
</evidence>
<comment type="function">
    <text evidence="8">Ligates lysine onto the cytidine present at position 34 of the AUA codon-specific tRNA(Ile) that contains the anticodon CAU, in an ATP-dependent manner. Cytidine is converted to lysidine, thus changing the amino acid specificity of the tRNA from methionine to isoleucine.</text>
</comment>
<dbReference type="SUPFAM" id="SSF82829">
    <property type="entry name" value="MesJ substrate recognition domain-like"/>
    <property type="match status" value="1"/>
</dbReference>
<organism evidence="11 12">
    <name type="scientific">Beggiatoa alba B18LD</name>
    <dbReference type="NCBI Taxonomy" id="395493"/>
    <lineage>
        <taxon>Bacteria</taxon>
        <taxon>Pseudomonadati</taxon>
        <taxon>Pseudomonadota</taxon>
        <taxon>Gammaproteobacteria</taxon>
        <taxon>Thiotrichales</taxon>
        <taxon>Thiotrichaceae</taxon>
        <taxon>Beggiatoa</taxon>
    </lineage>
</organism>